<name>A0A1G4I2G4_TRYEQ</name>
<dbReference type="AlphaFoldDB" id="A0A1G4I2G4"/>
<evidence type="ECO:0000256" key="2">
    <source>
        <dbReference type="SAM" id="MobiDB-lite"/>
    </source>
</evidence>
<feature type="coiled-coil region" evidence="1">
    <location>
        <begin position="534"/>
        <end position="749"/>
    </location>
</feature>
<dbReference type="VEuPathDB" id="TriTrypDB:TEOVI_000023600"/>
<proteinExistence type="predicted"/>
<comment type="caution">
    <text evidence="3">The sequence shown here is derived from an EMBL/GenBank/DDBJ whole genome shotgun (WGS) entry which is preliminary data.</text>
</comment>
<feature type="region of interest" description="Disordered" evidence="2">
    <location>
        <begin position="900"/>
        <end position="943"/>
    </location>
</feature>
<reference evidence="3" key="1">
    <citation type="submission" date="2016-09" db="EMBL/GenBank/DDBJ databases">
        <authorList>
            <person name="Hebert L."/>
            <person name="Moumen B."/>
        </authorList>
    </citation>
    <scope>NUCLEOTIDE SEQUENCE [LARGE SCALE GENOMIC DNA]</scope>
    <source>
        <strain evidence="3">OVI</strain>
    </source>
</reference>
<dbReference type="RefSeq" id="XP_067077384.1">
    <property type="nucleotide sequence ID" value="XM_067221283.1"/>
</dbReference>
<evidence type="ECO:0000256" key="1">
    <source>
        <dbReference type="SAM" id="Coils"/>
    </source>
</evidence>
<feature type="coiled-coil region" evidence="1">
    <location>
        <begin position="360"/>
        <end position="485"/>
    </location>
</feature>
<protein>
    <submittedName>
        <fullName evidence="3">Uncharacterized protein</fullName>
    </submittedName>
</protein>
<dbReference type="Proteomes" id="UP000195570">
    <property type="component" value="Unassembled WGS sequence"/>
</dbReference>
<evidence type="ECO:0000313" key="3">
    <source>
        <dbReference type="EMBL" id="SCU65862.1"/>
    </source>
</evidence>
<keyword evidence="1" id="KW-0175">Coiled coil</keyword>
<feature type="coiled-coil region" evidence="1">
    <location>
        <begin position="99"/>
        <end position="201"/>
    </location>
</feature>
<organism evidence="3 4">
    <name type="scientific">Trypanosoma equiperdum</name>
    <dbReference type="NCBI Taxonomy" id="5694"/>
    <lineage>
        <taxon>Eukaryota</taxon>
        <taxon>Discoba</taxon>
        <taxon>Euglenozoa</taxon>
        <taxon>Kinetoplastea</taxon>
        <taxon>Metakinetoplastina</taxon>
        <taxon>Trypanosomatida</taxon>
        <taxon>Trypanosomatidae</taxon>
        <taxon>Trypanosoma</taxon>
    </lineage>
</organism>
<sequence length="1025" mass="116518">MGDCVASHPSGRFLQTYTSVMPPMLQSDVTASSILSSILNKPMPPIGMQGENLPYRMASGSRLGFSKCVLFTLGTGTCAGYSNVGTPEALLLQREFQIRDEYNQLCRAEEARRRMEEERTRRYEREEEQQSLIETARQLEESRAKREEEQRQRLLAQERELEEWKHERARELERERRRHIEEEERMRERQHERAMQRLREESEVRIQSQKEISECHNVVEQTVKSATNVMVERICNEMREREREYRAEANQLHQSYKSEIAALRHDIESKRQMIARSEQQAAEAREIFSQVVNQLNEVRQKQESCSKSRSSEEALADVHRKTVEVLQRTFEDDKLSMKRWFEEELRRINNTHERMRTEDEERCNSQLRMLERTLEEQQQRQREAEADIQQWRTKAAAATAAASEEARLREELRTVRKQLQDALASQQRLERRATDSERTAGEARNALHTLQGELESLSAKQSAELRVLREEKQELVDEIARAKAAHEGEIQRMRGDMHNADSTAAHELSRDFESVYKRMNEHHEEARRILEGEKGQVVKQLRESERQLEMTKRELAQQREKIEEVRRESERMWSQRLSEKDRTAKELQGVVEELRREQCGAAQITAENLGLRQQLEKQRQDFEASLQSRDRDIQRLRHEQEEALQRAAGINEGLSNSQRMRDEEERRLKRLLEEAAIREKELQGEVDDAKKNSRSWKEHCEQLQAQAAAALSVGNSSMEALLREKDCEVDRMKTELARQTKERESLTHQLLEACATTKSLEKELMEKQTLIMSLNSDISTLRQAVQMKSTQVEGNIVHLSSAPSISGVAPQTSPMSVRSRILASLSPPRAQEITVSKNTLDVVKPAAGVSLATPLSIQPVAVNPPPNKQTPLLTPLAPTLLTRELENSSAPSILPLQSPVPVAPQLNPESVGGLPTHSTTSPPQVQVVPATPSRLPLPPQVSPQLSTGNNIVVASNPVNLRLEQLPTPVPLPPEIATAPLLVSAVGGAVAAVPAPVSLPVPPLLNSNVAPPVNTDFAGVAVAPVV</sequence>
<dbReference type="GeneID" id="92374176"/>
<evidence type="ECO:0000313" key="4">
    <source>
        <dbReference type="Proteomes" id="UP000195570"/>
    </source>
</evidence>
<keyword evidence="4" id="KW-1185">Reference proteome</keyword>
<accession>A0A1G4I2G4</accession>
<dbReference type="EMBL" id="CZPT02000444">
    <property type="protein sequence ID" value="SCU65862.1"/>
    <property type="molecule type" value="Genomic_DNA"/>
</dbReference>
<gene>
    <name evidence="3" type="ORF">TEOVI_000023600</name>
</gene>
<feature type="coiled-coil region" evidence="1">
    <location>
        <begin position="235"/>
        <end position="287"/>
    </location>
</feature>